<gene>
    <name evidence="2" type="ORF">IAC54_06705</name>
</gene>
<dbReference type="EMBL" id="JADIMW010000071">
    <property type="protein sequence ID" value="MBO8438570.1"/>
    <property type="molecule type" value="Genomic_DNA"/>
</dbReference>
<organism evidence="2 3">
    <name type="scientific">Candidatus Caccoplasma merdipullorum</name>
    <dbReference type="NCBI Taxonomy" id="2840718"/>
    <lineage>
        <taxon>Bacteria</taxon>
        <taxon>Pseudomonadati</taxon>
        <taxon>Bacteroidota</taxon>
        <taxon>Bacteroidia</taxon>
        <taxon>Bacteroidales</taxon>
        <taxon>Bacteroidaceae</taxon>
        <taxon>Bacteroidaceae incertae sedis</taxon>
        <taxon>Candidatus Caccoplasma</taxon>
    </lineage>
</organism>
<proteinExistence type="predicted"/>
<dbReference type="Pfam" id="PF04402">
    <property type="entry name" value="SIMPL"/>
    <property type="match status" value="1"/>
</dbReference>
<reference evidence="2" key="1">
    <citation type="submission" date="2020-10" db="EMBL/GenBank/DDBJ databases">
        <authorList>
            <person name="Gilroy R."/>
        </authorList>
    </citation>
    <scope>NUCLEOTIDE SEQUENCE</scope>
    <source>
        <strain evidence="2">G3-4614</strain>
    </source>
</reference>
<dbReference type="Gene3D" id="3.30.110.170">
    <property type="entry name" value="Protein of unknown function (DUF541), domain 1"/>
    <property type="match status" value="1"/>
</dbReference>
<dbReference type="Gene3D" id="3.30.70.2970">
    <property type="entry name" value="Protein of unknown function (DUF541), domain 2"/>
    <property type="match status" value="1"/>
</dbReference>
<dbReference type="PANTHER" id="PTHR34387">
    <property type="entry name" value="SLR1258 PROTEIN"/>
    <property type="match status" value="1"/>
</dbReference>
<evidence type="ECO:0000313" key="2">
    <source>
        <dbReference type="EMBL" id="MBO8438570.1"/>
    </source>
</evidence>
<dbReference type="PANTHER" id="PTHR34387:SF1">
    <property type="entry name" value="PERIPLASMIC IMMUNOGENIC PROTEIN"/>
    <property type="match status" value="1"/>
</dbReference>
<dbReference type="AlphaFoldDB" id="A0A9D9E4Y0"/>
<comment type="caution">
    <text evidence="2">The sequence shown here is derived from an EMBL/GenBank/DDBJ whole genome shotgun (WGS) entry which is preliminary data.</text>
</comment>
<reference evidence="2" key="2">
    <citation type="journal article" date="2021" name="PeerJ">
        <title>Extensive microbial diversity within the chicken gut microbiome revealed by metagenomics and culture.</title>
        <authorList>
            <person name="Gilroy R."/>
            <person name="Ravi A."/>
            <person name="Getino M."/>
            <person name="Pursley I."/>
            <person name="Horton D.L."/>
            <person name="Alikhan N.F."/>
            <person name="Baker D."/>
            <person name="Gharbi K."/>
            <person name="Hall N."/>
            <person name="Watson M."/>
            <person name="Adriaenssens E.M."/>
            <person name="Foster-Nyarko E."/>
            <person name="Jarju S."/>
            <person name="Secka A."/>
            <person name="Antonio M."/>
            <person name="Oren A."/>
            <person name="Chaudhuri R.R."/>
            <person name="La Ragione R."/>
            <person name="Hildebrand F."/>
            <person name="Pallen M.J."/>
        </authorList>
    </citation>
    <scope>NUCLEOTIDE SEQUENCE</scope>
    <source>
        <strain evidence="2">G3-4614</strain>
    </source>
</reference>
<evidence type="ECO:0000313" key="3">
    <source>
        <dbReference type="Proteomes" id="UP000823636"/>
    </source>
</evidence>
<keyword evidence="1" id="KW-0732">Signal</keyword>
<feature type="chain" id="PRO_5039117003" evidence="1">
    <location>
        <begin position="21"/>
        <end position="233"/>
    </location>
</feature>
<protein>
    <submittedName>
        <fullName evidence="2">SIMPL domain-containing protein</fullName>
    </submittedName>
</protein>
<dbReference type="InterPro" id="IPR007497">
    <property type="entry name" value="SIMPL/DUF541"/>
</dbReference>
<accession>A0A9D9E4Y0</accession>
<dbReference type="GO" id="GO:0006974">
    <property type="term" value="P:DNA damage response"/>
    <property type="evidence" value="ECO:0007669"/>
    <property type="project" value="TreeGrafter"/>
</dbReference>
<feature type="signal peptide" evidence="1">
    <location>
        <begin position="1"/>
        <end position="20"/>
    </location>
</feature>
<dbReference type="Proteomes" id="UP000823636">
    <property type="component" value="Unassembled WGS sequence"/>
</dbReference>
<evidence type="ECO:0000256" key="1">
    <source>
        <dbReference type="SAM" id="SignalP"/>
    </source>
</evidence>
<sequence length="233" mass="25998">MKRLFLMGAFALFVSTASFSQSVEDKAYVDVSAYARAKVVPDRAEIEITLKESDNKGRYSMDELEKRLAVALNEAGVDAEKQLSLYRQYVSTDKKRRIYQYKTFKLVVYNAEEAQIVMDALTAQELSNTRILRTWCEDYKQISDSLKVAAVKNAASDARVLAGSLNQSIGSALRISYYASRYSGGAVRNTVMLAAKAEASEDAATVALPKVEFDEIEIEESVNIRFELLPAEK</sequence>
<dbReference type="InterPro" id="IPR052022">
    <property type="entry name" value="26kDa_periplasmic_antigen"/>
</dbReference>
<name>A0A9D9E4Y0_9BACT</name>